<gene>
    <name evidence="1" type="ORF">H8S09_04255</name>
</gene>
<dbReference type="EMBL" id="JACOOX010000002">
    <property type="protein sequence ID" value="MBC5662112.1"/>
    <property type="molecule type" value="Genomic_DNA"/>
</dbReference>
<evidence type="ECO:0000313" key="1">
    <source>
        <dbReference type="EMBL" id="MBC5662112.1"/>
    </source>
</evidence>
<dbReference type="RefSeq" id="WP_117808279.1">
    <property type="nucleotide sequence ID" value="NZ_JACOOX010000002.1"/>
</dbReference>
<dbReference type="Proteomes" id="UP000615234">
    <property type="component" value="Unassembled WGS sequence"/>
</dbReference>
<evidence type="ECO:0000313" key="2">
    <source>
        <dbReference type="Proteomes" id="UP000615234"/>
    </source>
</evidence>
<name>A0A8I0DUB0_9FIRM</name>
<proteinExistence type="predicted"/>
<comment type="caution">
    <text evidence="1">The sequence shown here is derived from an EMBL/GenBank/DDBJ whole genome shotgun (WGS) entry which is preliminary data.</text>
</comment>
<reference evidence="1 2" key="1">
    <citation type="submission" date="2020-08" db="EMBL/GenBank/DDBJ databases">
        <title>Genome public.</title>
        <authorList>
            <person name="Liu C."/>
            <person name="Sun Q."/>
        </authorList>
    </citation>
    <scope>NUCLEOTIDE SEQUENCE [LARGE SCALE GENOMIC DNA]</scope>
    <source>
        <strain evidence="1 2">NSJ-10</strain>
    </source>
</reference>
<dbReference type="AlphaFoldDB" id="A0A8I0DUB0"/>
<sequence length="71" mass="8220">MEELTALLNAIDDSYYDFVSAMINYAAKKPTRQKLLVDYIKNTPNLKSSDVVRFVSEQNDFFEDAAYMEVE</sequence>
<organism evidence="1 2">
    <name type="scientific">Coprococcus hominis</name>
    <name type="common">ex Liu et al. 2022</name>
    <dbReference type="NCBI Taxonomy" id="2763039"/>
    <lineage>
        <taxon>Bacteria</taxon>
        <taxon>Bacillati</taxon>
        <taxon>Bacillota</taxon>
        <taxon>Clostridia</taxon>
        <taxon>Lachnospirales</taxon>
        <taxon>Lachnospiraceae</taxon>
        <taxon>Coprococcus</taxon>
    </lineage>
</organism>
<accession>A0A8I0DUB0</accession>
<protein>
    <submittedName>
        <fullName evidence="1">Uncharacterized protein</fullName>
    </submittedName>
</protein>
<keyword evidence="2" id="KW-1185">Reference proteome</keyword>